<dbReference type="PANTHER" id="PTHR38377">
    <property type="entry name" value="THREONINE-TRNA LIGASE 2"/>
    <property type="match status" value="1"/>
</dbReference>
<evidence type="ECO:0000256" key="1">
    <source>
        <dbReference type="SAM" id="Coils"/>
    </source>
</evidence>
<dbReference type="EMBL" id="JARAOO010000004">
    <property type="protein sequence ID" value="KAJ7972185.1"/>
    <property type="molecule type" value="Genomic_DNA"/>
</dbReference>
<gene>
    <name evidence="2" type="ORF">O6P43_010115</name>
</gene>
<dbReference type="AlphaFoldDB" id="A0AAD7PZR8"/>
<keyword evidence="3" id="KW-1185">Reference proteome</keyword>
<reference evidence="2" key="1">
    <citation type="journal article" date="2023" name="Science">
        <title>Elucidation of the pathway for biosynthesis of saponin adjuvants from the soapbark tree.</title>
        <authorList>
            <person name="Reed J."/>
            <person name="Orme A."/>
            <person name="El-Demerdash A."/>
            <person name="Owen C."/>
            <person name="Martin L.B.B."/>
            <person name="Misra R.C."/>
            <person name="Kikuchi S."/>
            <person name="Rejzek M."/>
            <person name="Martin A.C."/>
            <person name="Harkess A."/>
            <person name="Leebens-Mack J."/>
            <person name="Louveau T."/>
            <person name="Stephenson M.J."/>
            <person name="Osbourn A."/>
        </authorList>
    </citation>
    <scope>NUCLEOTIDE SEQUENCE</scope>
    <source>
        <strain evidence="2">S10</strain>
    </source>
</reference>
<organism evidence="2 3">
    <name type="scientific">Quillaja saponaria</name>
    <name type="common">Soap bark tree</name>
    <dbReference type="NCBI Taxonomy" id="32244"/>
    <lineage>
        <taxon>Eukaryota</taxon>
        <taxon>Viridiplantae</taxon>
        <taxon>Streptophyta</taxon>
        <taxon>Embryophyta</taxon>
        <taxon>Tracheophyta</taxon>
        <taxon>Spermatophyta</taxon>
        <taxon>Magnoliopsida</taxon>
        <taxon>eudicotyledons</taxon>
        <taxon>Gunneridae</taxon>
        <taxon>Pentapetalae</taxon>
        <taxon>rosids</taxon>
        <taxon>fabids</taxon>
        <taxon>Fabales</taxon>
        <taxon>Quillajaceae</taxon>
        <taxon>Quillaja</taxon>
    </lineage>
</organism>
<proteinExistence type="predicted"/>
<feature type="coiled-coil region" evidence="1">
    <location>
        <begin position="43"/>
        <end position="77"/>
    </location>
</feature>
<dbReference type="GO" id="GO:0016874">
    <property type="term" value="F:ligase activity"/>
    <property type="evidence" value="ECO:0007669"/>
    <property type="project" value="UniProtKB-KW"/>
</dbReference>
<dbReference type="KEGG" id="qsa:O6P43_010115"/>
<comment type="caution">
    <text evidence="2">The sequence shown here is derived from an EMBL/GenBank/DDBJ whole genome shotgun (WGS) entry which is preliminary data.</text>
</comment>
<evidence type="ECO:0000313" key="2">
    <source>
        <dbReference type="EMBL" id="KAJ7972185.1"/>
    </source>
</evidence>
<evidence type="ECO:0000313" key="3">
    <source>
        <dbReference type="Proteomes" id="UP001163823"/>
    </source>
</evidence>
<name>A0AAD7PZR8_QUISA</name>
<keyword evidence="1" id="KW-0175">Coiled coil</keyword>
<dbReference type="PANTHER" id="PTHR38377:SF1">
    <property type="entry name" value="THREONINE-TRNA LIGASE 2"/>
    <property type="match status" value="1"/>
</dbReference>
<accession>A0AAD7PZR8</accession>
<keyword evidence="2" id="KW-0436">Ligase</keyword>
<sequence length="116" mass="12912">MGESTKPSDLEQLLRPLYQRAAEAEDRLSIIEAALSDKNGVGIGDASKMISDLRRKLEDANTELKYANAELISEREKAQKLAAENAKLQYRTIHLVQAVKETDLKLEQVKTDRGAS</sequence>
<protein>
    <submittedName>
        <fullName evidence="2">Threonine-tRNA ligase</fullName>
    </submittedName>
</protein>
<dbReference type="Proteomes" id="UP001163823">
    <property type="component" value="Chromosome 4"/>
</dbReference>